<feature type="region of interest" description="Disordered" evidence="6">
    <location>
        <begin position="74"/>
        <end position="101"/>
    </location>
</feature>
<reference evidence="8 9" key="1">
    <citation type="submission" date="2016-07" db="EMBL/GenBank/DDBJ databases">
        <title>Pervasive Adenine N6-methylation of Active Genes in Fungi.</title>
        <authorList>
            <consortium name="DOE Joint Genome Institute"/>
            <person name="Mondo S.J."/>
            <person name="Dannebaum R.O."/>
            <person name="Kuo R.C."/>
            <person name="Labutti K."/>
            <person name="Haridas S."/>
            <person name="Kuo A."/>
            <person name="Salamov A."/>
            <person name="Ahrendt S.R."/>
            <person name="Lipzen A."/>
            <person name="Sullivan W."/>
            <person name="Andreopoulos W.B."/>
            <person name="Clum A."/>
            <person name="Lindquist E."/>
            <person name="Daum C."/>
            <person name="Ramamoorthy G.K."/>
            <person name="Gryganskyi A."/>
            <person name="Culley D."/>
            <person name="Magnuson J.K."/>
            <person name="James T.Y."/>
            <person name="O'Malley M.A."/>
            <person name="Stajich J.E."/>
            <person name="Spatafora J.W."/>
            <person name="Visel A."/>
            <person name="Grigoriev I.V."/>
        </authorList>
    </citation>
    <scope>NUCLEOTIDE SEQUENCE [LARGE SCALE GENOMIC DNA]</scope>
    <source>
        <strain evidence="8 9">NRRL 3301</strain>
    </source>
</reference>
<evidence type="ECO:0000259" key="7">
    <source>
        <dbReference type="PROSITE" id="PS50157"/>
    </source>
</evidence>
<dbReference type="PANTHER" id="PTHR23057">
    <property type="entry name" value="JUXTAPOSED WITH ANOTHER ZINC FINGER PROTEIN 1"/>
    <property type="match status" value="1"/>
</dbReference>
<gene>
    <name evidence="8" type="ORF">DM01DRAFT_1007825</name>
</gene>
<keyword evidence="2" id="KW-0677">Repeat</keyword>
<dbReference type="PROSITE" id="PS00028">
    <property type="entry name" value="ZINC_FINGER_C2H2_1"/>
    <property type="match status" value="2"/>
</dbReference>
<sequence length="252" mass="29010">MNFVSSPTLNMLASSPSSFATPSPFALRHRDSYVHQRELESQFCQDLVCCNQPIADLHELLQHYEEQHVDIHAHDDNQSKAEEEDEDEEMEEDNNQDHDNLPILLSSEDMSALEQESFGMDNMDFSHFNASLLHPTMDADKPYRCDVPGCDKAYKNPNGLKYHRMHGHCESNESDNEQDALTKPYQCSVVGCRKRYKNMNGLKYHVEHSHIKKIQQMPPWMAASPWPLQQQPTTLQQATLPHPSQMNPQAFM</sequence>
<comment type="caution">
    <text evidence="8">The sequence shown here is derived from an EMBL/GenBank/DDBJ whole genome shotgun (WGS) entry which is preliminary data.</text>
</comment>
<evidence type="ECO:0000256" key="3">
    <source>
        <dbReference type="ARBA" id="ARBA00022771"/>
    </source>
</evidence>
<dbReference type="PANTHER" id="PTHR23057:SF0">
    <property type="entry name" value="JUXTAPOSED WITH ANOTHER ZINC FINGER PROTEIN 1"/>
    <property type="match status" value="1"/>
</dbReference>
<dbReference type="OrthoDB" id="3269380at2759"/>
<dbReference type="GO" id="GO:0005634">
    <property type="term" value="C:nucleus"/>
    <property type="evidence" value="ECO:0007669"/>
    <property type="project" value="TreeGrafter"/>
</dbReference>
<keyword evidence="9" id="KW-1185">Reference proteome</keyword>
<feature type="compositionally biased region" description="Acidic residues" evidence="6">
    <location>
        <begin position="82"/>
        <end position="94"/>
    </location>
</feature>
<feature type="domain" description="C2H2-type" evidence="7">
    <location>
        <begin position="143"/>
        <end position="173"/>
    </location>
</feature>
<proteinExistence type="predicted"/>
<dbReference type="STRING" id="101127.A0A1X2GXZ4"/>
<dbReference type="InterPro" id="IPR036236">
    <property type="entry name" value="Znf_C2H2_sf"/>
</dbReference>
<dbReference type="EMBL" id="MCGT01000001">
    <property type="protein sequence ID" value="ORX62882.1"/>
    <property type="molecule type" value="Genomic_DNA"/>
</dbReference>
<dbReference type="GO" id="GO:0008270">
    <property type="term" value="F:zinc ion binding"/>
    <property type="evidence" value="ECO:0007669"/>
    <property type="project" value="UniProtKB-KW"/>
</dbReference>
<evidence type="ECO:0000256" key="6">
    <source>
        <dbReference type="SAM" id="MobiDB-lite"/>
    </source>
</evidence>
<dbReference type="SMART" id="SM00355">
    <property type="entry name" value="ZnF_C2H2"/>
    <property type="match status" value="2"/>
</dbReference>
<evidence type="ECO:0000256" key="5">
    <source>
        <dbReference type="PROSITE-ProRule" id="PRU00042"/>
    </source>
</evidence>
<organism evidence="8 9">
    <name type="scientific">Hesseltinella vesiculosa</name>
    <dbReference type="NCBI Taxonomy" id="101127"/>
    <lineage>
        <taxon>Eukaryota</taxon>
        <taxon>Fungi</taxon>
        <taxon>Fungi incertae sedis</taxon>
        <taxon>Mucoromycota</taxon>
        <taxon>Mucoromycotina</taxon>
        <taxon>Mucoromycetes</taxon>
        <taxon>Mucorales</taxon>
        <taxon>Cunninghamellaceae</taxon>
        <taxon>Hesseltinella</taxon>
    </lineage>
</organism>
<accession>A0A1X2GXZ4</accession>
<keyword evidence="4" id="KW-0862">Zinc</keyword>
<dbReference type="Proteomes" id="UP000242146">
    <property type="component" value="Unassembled WGS sequence"/>
</dbReference>
<dbReference type="AlphaFoldDB" id="A0A1X2GXZ4"/>
<protein>
    <recommendedName>
        <fullName evidence="7">C2H2-type domain-containing protein</fullName>
    </recommendedName>
</protein>
<evidence type="ECO:0000313" key="8">
    <source>
        <dbReference type="EMBL" id="ORX62882.1"/>
    </source>
</evidence>
<dbReference type="InterPro" id="IPR013087">
    <property type="entry name" value="Znf_C2H2_type"/>
</dbReference>
<keyword evidence="1" id="KW-0479">Metal-binding</keyword>
<dbReference type="InterPro" id="IPR051580">
    <property type="entry name" value="ZnF-Chromatin_assoc"/>
</dbReference>
<name>A0A1X2GXZ4_9FUNG</name>
<evidence type="ECO:0000256" key="4">
    <source>
        <dbReference type="ARBA" id="ARBA00022833"/>
    </source>
</evidence>
<dbReference type="PROSITE" id="PS50157">
    <property type="entry name" value="ZINC_FINGER_C2H2_2"/>
    <property type="match status" value="2"/>
</dbReference>
<feature type="domain" description="C2H2-type" evidence="7">
    <location>
        <begin position="185"/>
        <end position="215"/>
    </location>
</feature>
<evidence type="ECO:0000313" key="9">
    <source>
        <dbReference type="Proteomes" id="UP000242146"/>
    </source>
</evidence>
<evidence type="ECO:0000256" key="2">
    <source>
        <dbReference type="ARBA" id="ARBA00022737"/>
    </source>
</evidence>
<dbReference type="Gene3D" id="3.30.160.60">
    <property type="entry name" value="Classic Zinc Finger"/>
    <property type="match status" value="2"/>
</dbReference>
<dbReference type="SUPFAM" id="SSF57667">
    <property type="entry name" value="beta-beta-alpha zinc fingers"/>
    <property type="match status" value="2"/>
</dbReference>
<evidence type="ECO:0000256" key="1">
    <source>
        <dbReference type="ARBA" id="ARBA00022723"/>
    </source>
</evidence>
<keyword evidence="3 5" id="KW-0863">Zinc-finger</keyword>